<dbReference type="WBParaSite" id="PTRK_0000888600.1">
    <property type="protein sequence ID" value="PTRK_0000888600.1"/>
    <property type="gene ID" value="PTRK_0000888600"/>
</dbReference>
<dbReference type="AlphaFoldDB" id="A0A0N4ZL50"/>
<feature type="compositionally biased region" description="Low complexity" evidence="1">
    <location>
        <begin position="105"/>
        <end position="116"/>
    </location>
</feature>
<feature type="compositionally biased region" description="Basic residues" evidence="1">
    <location>
        <begin position="807"/>
        <end position="825"/>
    </location>
</feature>
<name>A0A0N4ZL50_PARTI</name>
<feature type="compositionally biased region" description="Basic and acidic residues" evidence="1">
    <location>
        <begin position="176"/>
        <end position="185"/>
    </location>
</feature>
<evidence type="ECO:0000313" key="2">
    <source>
        <dbReference type="Proteomes" id="UP000038045"/>
    </source>
</evidence>
<evidence type="ECO:0000313" key="3">
    <source>
        <dbReference type="WBParaSite" id="PTRK_0000888600.1"/>
    </source>
</evidence>
<organism evidence="2 3">
    <name type="scientific">Parastrongyloides trichosuri</name>
    <name type="common">Possum-specific nematode worm</name>
    <dbReference type="NCBI Taxonomy" id="131310"/>
    <lineage>
        <taxon>Eukaryota</taxon>
        <taxon>Metazoa</taxon>
        <taxon>Ecdysozoa</taxon>
        <taxon>Nematoda</taxon>
        <taxon>Chromadorea</taxon>
        <taxon>Rhabditida</taxon>
        <taxon>Tylenchina</taxon>
        <taxon>Panagrolaimomorpha</taxon>
        <taxon>Strongyloidoidea</taxon>
        <taxon>Strongyloididae</taxon>
        <taxon>Parastrongyloides</taxon>
    </lineage>
</organism>
<sequence>MRPTPFRAVASVRRRRRSSGPEDPAADGPAAVAGPLPAARAASAGQCGCGGLLFRPQRGRPGADAGVRPERDRAPGHPQRRRRRGRRRLNRADGGQDPVQRARRPAGGPAPDAEAGARAVSGGCLLLEGLPLLQMGAQQPDGRYRQRRRRGGDGAGRRPQRPGRRRIHSARTRRPARADHEDLRRGLGVGPQLDLGQRLVGEGGAHHEGRVSRGVAQVHEAAFRQQYDLLAVWKLDVVDLILDLVPLEVLQARDLNLRVEVADVADDGVVAHGAHVLDADDVLVARGGNEDVGLVGDVFERLDLIAFHRRLQGADRVDLGDDHAGAAVAQAGRRALAHVAVATDHGDLARQHDVGAATNGVDKRFTAAVQVVELGLGDAVVDVDGGERQFALFRHLIQAVNARGRLFRHAADGVADGRVEARLFLQIALHDREEGFLFLVLRVVEDGGVLLGLRPQHAQQGGVAPVVEDQVRVAAIGPFKDLVGVFPILDQILALEGEDRRARRGDGGGGVVLGREDVARGPAHFGAQGFQRLDQHRRLDGHVQGAGDAGALQRLGRAVFVAQRHQARHLGFGDGDFLVAEVGQGDVADDVVGHAEMSFGHCRGRTEPASHAGHGSGHLHLPRRPAGRARPRPGRTRRRRSATGRSGACAWRRPAQPGRQRPVGDAAERLPRGIPLAAERLPCRDPRPAHRRARRGRQRRKPERRLQPVGRRLRGPGQPHRASGRQSGAHRQRSRRHRPRSGLHRRRGPPDRRGPGRRPRRCRTHDPGGRRRGFRHPRHSGILCRDRSLHQPDRRDRLPDQSAGAQRRGRGRPRGRRRARLRRRGPGSARPGPALPAGQRPGAGRRHAAGRARAEGRRDRPDRVRPHRRRRPSGLPPVDGAPVGRSRGHDAGDAGAVLPRRGQLDLLRRQAADHRQPGQGQRRQAVRPAGPEAHAAEDRGAGLGLAAPSSSTILGREGGGPYLLIQGRAAPLLMRAACSRWKRPPRGGFGRASIAAFLSRSAR</sequence>
<reference evidence="3" key="1">
    <citation type="submission" date="2017-02" db="UniProtKB">
        <authorList>
            <consortium name="WormBaseParasite"/>
        </authorList>
    </citation>
    <scope>IDENTIFICATION</scope>
</reference>
<feature type="compositionally biased region" description="Low complexity" evidence="1">
    <location>
        <begin position="21"/>
        <end position="45"/>
    </location>
</feature>
<feature type="compositionally biased region" description="Basic residues" evidence="1">
    <location>
        <begin position="158"/>
        <end position="175"/>
    </location>
</feature>
<feature type="region of interest" description="Disordered" evidence="1">
    <location>
        <begin position="602"/>
        <end position="944"/>
    </location>
</feature>
<feature type="compositionally biased region" description="Basic and acidic residues" evidence="1">
    <location>
        <begin position="852"/>
        <end position="864"/>
    </location>
</feature>
<feature type="region of interest" description="Disordered" evidence="1">
    <location>
        <begin position="1"/>
        <end position="116"/>
    </location>
</feature>
<dbReference type="Proteomes" id="UP000038045">
    <property type="component" value="Unplaced"/>
</dbReference>
<accession>A0A0N4ZL50</accession>
<feature type="compositionally biased region" description="Basic residues" evidence="1">
    <location>
        <begin position="689"/>
        <end position="703"/>
    </location>
</feature>
<feature type="compositionally biased region" description="Basic and acidic residues" evidence="1">
    <location>
        <begin position="784"/>
        <end position="799"/>
    </location>
</feature>
<feature type="compositionally biased region" description="Basic and acidic residues" evidence="1">
    <location>
        <begin position="902"/>
        <end position="916"/>
    </location>
</feature>
<feature type="compositionally biased region" description="Basic residues" evidence="1">
    <location>
        <begin position="770"/>
        <end position="779"/>
    </location>
</feature>
<evidence type="ECO:0000256" key="1">
    <source>
        <dbReference type="SAM" id="MobiDB-lite"/>
    </source>
</evidence>
<protein>
    <submittedName>
        <fullName evidence="3">NAD-specific glutamate dehydrogenase</fullName>
    </submittedName>
</protein>
<feature type="compositionally biased region" description="Basic residues" evidence="1">
    <location>
        <begin position="620"/>
        <end position="642"/>
    </location>
</feature>
<keyword evidence="2" id="KW-1185">Reference proteome</keyword>
<feature type="region of interest" description="Disordered" evidence="1">
    <location>
        <begin position="136"/>
        <end position="187"/>
    </location>
</feature>
<proteinExistence type="predicted"/>
<dbReference type="AntiFam" id="ANF00237">
    <property type="entry name" value="Shadow ORF (opposite ahcY)"/>
</dbReference>
<feature type="compositionally biased region" description="Low complexity" evidence="1">
    <location>
        <begin position="826"/>
        <end position="842"/>
    </location>
</feature>
<feature type="compositionally biased region" description="Basic residues" evidence="1">
    <location>
        <begin position="728"/>
        <end position="747"/>
    </location>
</feature>
<feature type="compositionally biased region" description="Basic residues" evidence="1">
    <location>
        <begin position="78"/>
        <end position="89"/>
    </location>
</feature>